<protein>
    <recommendedName>
        <fullName evidence="2">Reverse transcriptase Ty1/copia-type domain-containing protein</fullName>
    </recommendedName>
</protein>
<feature type="compositionally biased region" description="Polar residues" evidence="1">
    <location>
        <begin position="9"/>
        <end position="20"/>
    </location>
</feature>
<feature type="domain" description="Reverse transcriptase Ty1/copia-type" evidence="2">
    <location>
        <begin position="302"/>
        <end position="396"/>
    </location>
</feature>
<feature type="region of interest" description="Disordered" evidence="1">
    <location>
        <begin position="175"/>
        <end position="208"/>
    </location>
</feature>
<evidence type="ECO:0000256" key="1">
    <source>
        <dbReference type="SAM" id="MobiDB-lite"/>
    </source>
</evidence>
<feature type="domain" description="Reverse transcriptase Ty1/copia-type" evidence="2">
    <location>
        <begin position="409"/>
        <end position="512"/>
    </location>
</feature>
<dbReference type="PANTHER" id="PTHR11439:SF470">
    <property type="entry name" value="CYSTEINE-RICH RLK (RECEPTOR-LIKE PROTEIN KINASE) 8"/>
    <property type="match status" value="1"/>
</dbReference>
<name>A0AAV5MH25_9ROSI</name>
<dbReference type="InterPro" id="IPR013103">
    <property type="entry name" value="RVT_2"/>
</dbReference>
<feature type="region of interest" description="Disordered" evidence="1">
    <location>
        <begin position="1"/>
        <end position="20"/>
    </location>
</feature>
<dbReference type="CDD" id="cd09272">
    <property type="entry name" value="RNase_HI_RT_Ty1"/>
    <property type="match status" value="1"/>
</dbReference>
<dbReference type="AlphaFoldDB" id="A0AAV5MH25"/>
<dbReference type="Pfam" id="PF07727">
    <property type="entry name" value="RVT_2"/>
    <property type="match status" value="2"/>
</dbReference>
<dbReference type="PANTHER" id="PTHR11439">
    <property type="entry name" value="GAG-POL-RELATED RETROTRANSPOSON"/>
    <property type="match status" value="1"/>
</dbReference>
<evidence type="ECO:0000259" key="2">
    <source>
        <dbReference type="Pfam" id="PF07727"/>
    </source>
</evidence>
<proteinExistence type="predicted"/>
<gene>
    <name evidence="3" type="ORF">SLEP1_g55999</name>
</gene>
<keyword evidence="4" id="KW-1185">Reference proteome</keyword>
<dbReference type="InterPro" id="IPR043502">
    <property type="entry name" value="DNA/RNA_pol_sf"/>
</dbReference>
<comment type="caution">
    <text evidence="3">The sequence shown here is derived from an EMBL/GenBank/DDBJ whole genome shotgun (WGS) entry which is preliminary data.</text>
</comment>
<organism evidence="3 4">
    <name type="scientific">Rubroshorea leprosula</name>
    <dbReference type="NCBI Taxonomy" id="152421"/>
    <lineage>
        <taxon>Eukaryota</taxon>
        <taxon>Viridiplantae</taxon>
        <taxon>Streptophyta</taxon>
        <taxon>Embryophyta</taxon>
        <taxon>Tracheophyta</taxon>
        <taxon>Spermatophyta</taxon>
        <taxon>Magnoliopsida</taxon>
        <taxon>eudicotyledons</taxon>
        <taxon>Gunneridae</taxon>
        <taxon>Pentapetalae</taxon>
        <taxon>rosids</taxon>
        <taxon>malvids</taxon>
        <taxon>Malvales</taxon>
        <taxon>Dipterocarpaceae</taxon>
        <taxon>Rubroshorea</taxon>
    </lineage>
</organism>
<dbReference type="EMBL" id="BPVZ01000290">
    <property type="protein sequence ID" value="GKV49236.1"/>
    <property type="molecule type" value="Genomic_DNA"/>
</dbReference>
<reference evidence="3 4" key="1">
    <citation type="journal article" date="2021" name="Commun. Biol.">
        <title>The genome of Shorea leprosula (Dipterocarpaceae) highlights the ecological relevance of drought in aseasonal tropical rainforests.</title>
        <authorList>
            <person name="Ng K.K.S."/>
            <person name="Kobayashi M.J."/>
            <person name="Fawcett J.A."/>
            <person name="Hatakeyama M."/>
            <person name="Paape T."/>
            <person name="Ng C.H."/>
            <person name="Ang C.C."/>
            <person name="Tnah L.H."/>
            <person name="Lee C.T."/>
            <person name="Nishiyama T."/>
            <person name="Sese J."/>
            <person name="O'Brien M.J."/>
            <person name="Copetti D."/>
            <person name="Mohd Noor M.I."/>
            <person name="Ong R.C."/>
            <person name="Putra M."/>
            <person name="Sireger I.Z."/>
            <person name="Indrioko S."/>
            <person name="Kosugi Y."/>
            <person name="Izuno A."/>
            <person name="Isagi Y."/>
            <person name="Lee S.L."/>
            <person name="Shimizu K.K."/>
        </authorList>
    </citation>
    <scope>NUCLEOTIDE SEQUENCE [LARGE SCALE GENOMIC DNA]</scope>
    <source>
        <strain evidence="3">214</strain>
    </source>
</reference>
<accession>A0AAV5MH25</accession>
<sequence length="650" mass="72890">MAVSHNHESQSTYRFNQQSQNKSGQPFYHCDYCGLDGHSESRCHKKLGNPNYQTTSVKCDFKDSGSCFQRNSTEQHTASSRSQLVVAAVDHGEKSSDVSSPFTQDQIQQLLSLIQPSVSTSSNPLVNMADLWKEHDGLYYLAPSTAPFISLTTISKPVVDLLHFQLDTSTLAPATTNSSPVVPLTETSTTLPSLESPTSPHVSEPPPIVLPELRCSSRHKQVPTRYKDYHYFNVHDQSTSSSSSTPYPISNYLSYARFSPAHYSFLNTIACDIEPSSSTQAIHCPEWRTAMQTELQALEDTQTWSLVPLPPDKKPIGCKWVYKIKRKSDGSIERFKAQLVAKGYTQVEGIDYHDTFAPVIRIVIVHVLLAIVAVKQWPLHQMDVQNAFLHGDLQEEPLGTGFPSFLVLACGFQQSPTDYSLFRLDQGSSTVFILLYIDDMILTGNNPNLIARVMEFLFSQFKIKDLDSLKYFLGIEVARSHRGIYLSQRKYTLDLLDDSGPLGSKTTDMPMETNLKLIATDGPLLDNPSQYRRLVGHFIYLTVTKLDICFTSKKQNTIALSSAEAEYRAMAFTTKEAAQHIVANLVFHERTKHLEIDCHLVREKFQADIVCPLPISSSHQPTDIFTKALGKDSFYLLRDKLSIHDLHAPA</sequence>
<dbReference type="Proteomes" id="UP001054252">
    <property type="component" value="Unassembled WGS sequence"/>
</dbReference>
<dbReference type="SUPFAM" id="SSF56672">
    <property type="entry name" value="DNA/RNA polymerases"/>
    <property type="match status" value="1"/>
</dbReference>
<evidence type="ECO:0000313" key="3">
    <source>
        <dbReference type="EMBL" id="GKV49236.1"/>
    </source>
</evidence>
<feature type="compositionally biased region" description="Low complexity" evidence="1">
    <location>
        <begin position="178"/>
        <end position="200"/>
    </location>
</feature>
<evidence type="ECO:0000313" key="4">
    <source>
        <dbReference type="Proteomes" id="UP001054252"/>
    </source>
</evidence>